<keyword evidence="1" id="KW-0472">Membrane</keyword>
<dbReference type="Proteomes" id="UP001500051">
    <property type="component" value="Unassembled WGS sequence"/>
</dbReference>
<protein>
    <submittedName>
        <fullName evidence="2">CbtB-domain containing protein</fullName>
    </submittedName>
</protein>
<name>A0ABP7DBR7_9ACTN</name>
<keyword evidence="1" id="KW-1133">Transmembrane helix</keyword>
<sequence length="76" mass="8159">MTDSHAGTDRLNAPVAVAIPTLSVRQILPWLLFAALLAVVGLYFVSAEEGATTLIAGNAVHEWVHDSRHLLGFPCH</sequence>
<evidence type="ECO:0000313" key="2">
    <source>
        <dbReference type="EMBL" id="GAA3701473.1"/>
    </source>
</evidence>
<proteinExistence type="predicted"/>
<feature type="transmembrane region" description="Helical" evidence="1">
    <location>
        <begin position="27"/>
        <end position="45"/>
    </location>
</feature>
<dbReference type="EMBL" id="BAAAYX010000004">
    <property type="protein sequence ID" value="GAA3701473.1"/>
    <property type="molecule type" value="Genomic_DNA"/>
</dbReference>
<evidence type="ECO:0000313" key="3">
    <source>
        <dbReference type="Proteomes" id="UP001500051"/>
    </source>
</evidence>
<dbReference type="InterPro" id="IPR012667">
    <property type="entry name" value="CbtB_put"/>
</dbReference>
<accession>A0ABP7DBR7</accession>
<reference evidence="3" key="1">
    <citation type="journal article" date="2019" name="Int. J. Syst. Evol. Microbiol.">
        <title>The Global Catalogue of Microorganisms (GCM) 10K type strain sequencing project: providing services to taxonomists for standard genome sequencing and annotation.</title>
        <authorList>
            <consortium name="The Broad Institute Genomics Platform"/>
            <consortium name="The Broad Institute Genome Sequencing Center for Infectious Disease"/>
            <person name="Wu L."/>
            <person name="Ma J."/>
        </authorList>
    </citation>
    <scope>NUCLEOTIDE SEQUENCE [LARGE SCALE GENOMIC DNA]</scope>
    <source>
        <strain evidence="3">JCM 16548</strain>
    </source>
</reference>
<evidence type="ECO:0000256" key="1">
    <source>
        <dbReference type="SAM" id="Phobius"/>
    </source>
</evidence>
<gene>
    <name evidence="2" type="ORF">GCM10022204_17870</name>
</gene>
<keyword evidence="1" id="KW-0812">Transmembrane</keyword>
<comment type="caution">
    <text evidence="2">The sequence shown here is derived from an EMBL/GenBank/DDBJ whole genome shotgun (WGS) entry which is preliminary data.</text>
</comment>
<dbReference type="RefSeq" id="WP_344811978.1">
    <property type="nucleotide sequence ID" value="NZ_BAAAYX010000004.1"/>
</dbReference>
<dbReference type="Pfam" id="PF09489">
    <property type="entry name" value="CbtB"/>
    <property type="match status" value="1"/>
</dbReference>
<organism evidence="2 3">
    <name type="scientific">Microlunatus aurantiacus</name>
    <dbReference type="NCBI Taxonomy" id="446786"/>
    <lineage>
        <taxon>Bacteria</taxon>
        <taxon>Bacillati</taxon>
        <taxon>Actinomycetota</taxon>
        <taxon>Actinomycetes</taxon>
        <taxon>Propionibacteriales</taxon>
        <taxon>Propionibacteriaceae</taxon>
        <taxon>Microlunatus</taxon>
    </lineage>
</organism>
<keyword evidence="3" id="KW-1185">Reference proteome</keyword>